<dbReference type="EC" id="1.10.3.-" evidence="9"/>
<dbReference type="Gene3D" id="1.20.120.80">
    <property type="entry name" value="Cytochrome c oxidase, subunit III, four-helix bundle"/>
    <property type="match status" value="1"/>
</dbReference>
<dbReference type="InterPro" id="IPR014246">
    <property type="entry name" value="QoxC"/>
</dbReference>
<evidence type="ECO:0000256" key="7">
    <source>
        <dbReference type="ARBA" id="ARBA00023136"/>
    </source>
</evidence>
<evidence type="ECO:0000256" key="3">
    <source>
        <dbReference type="ARBA" id="ARBA00010581"/>
    </source>
</evidence>
<comment type="subcellular location">
    <subcellularLocation>
        <location evidence="2 8">Cell membrane</location>
        <topology evidence="2 8">Multi-pass membrane protein</topology>
    </subcellularLocation>
</comment>
<feature type="domain" description="Heme-copper oxidase subunit III family profile" evidence="10">
    <location>
        <begin position="34"/>
        <end position="210"/>
    </location>
</feature>
<dbReference type="PANTHER" id="PTHR11403">
    <property type="entry name" value="CYTOCHROME C OXIDASE SUBUNIT III"/>
    <property type="match status" value="1"/>
</dbReference>
<dbReference type="Pfam" id="PF00510">
    <property type="entry name" value="COX3"/>
    <property type="match status" value="1"/>
</dbReference>
<dbReference type="OrthoDB" id="9810850at2"/>
<evidence type="ECO:0000256" key="5">
    <source>
        <dbReference type="ARBA" id="ARBA00022692"/>
    </source>
</evidence>
<feature type="transmembrane region" description="Helical" evidence="9">
    <location>
        <begin position="106"/>
        <end position="125"/>
    </location>
</feature>
<organism evidence="11 12">
    <name type="scientific">Salicibibacter halophilus</name>
    <dbReference type="NCBI Taxonomy" id="2502791"/>
    <lineage>
        <taxon>Bacteria</taxon>
        <taxon>Bacillati</taxon>
        <taxon>Bacillota</taxon>
        <taxon>Bacilli</taxon>
        <taxon>Bacillales</taxon>
        <taxon>Bacillaceae</taxon>
        <taxon>Salicibibacter</taxon>
    </lineage>
</organism>
<keyword evidence="12" id="KW-1185">Reference proteome</keyword>
<feature type="transmembrane region" description="Helical" evidence="9">
    <location>
        <begin position="34"/>
        <end position="59"/>
    </location>
</feature>
<dbReference type="SUPFAM" id="SSF81452">
    <property type="entry name" value="Cytochrome c oxidase subunit III-like"/>
    <property type="match status" value="1"/>
</dbReference>
<dbReference type="GO" id="GO:0042773">
    <property type="term" value="P:ATP synthesis coupled electron transport"/>
    <property type="evidence" value="ECO:0007669"/>
    <property type="project" value="UniProtKB-UniRule"/>
</dbReference>
<keyword evidence="4 9" id="KW-1003">Cell membrane</keyword>
<dbReference type="PROSITE" id="PS50253">
    <property type="entry name" value="COX3"/>
    <property type="match status" value="1"/>
</dbReference>
<comment type="function">
    <text evidence="9">Catalyzes quinol oxidation with the concomitant reduction of oxygen to water.</text>
</comment>
<evidence type="ECO:0000256" key="4">
    <source>
        <dbReference type="ARBA" id="ARBA00022475"/>
    </source>
</evidence>
<dbReference type="KEGG" id="sale:EPH95_17020"/>
<accession>A0A514LMB2</accession>
<dbReference type="GO" id="GO:0019646">
    <property type="term" value="P:aerobic electron transport chain"/>
    <property type="evidence" value="ECO:0007669"/>
    <property type="project" value="UniProtKB-UniRule"/>
</dbReference>
<proteinExistence type="inferred from homology"/>
<evidence type="ECO:0000256" key="8">
    <source>
        <dbReference type="RuleBase" id="RU003376"/>
    </source>
</evidence>
<dbReference type="EMBL" id="CP035485">
    <property type="protein sequence ID" value="QDI92675.1"/>
    <property type="molecule type" value="Genomic_DNA"/>
</dbReference>
<evidence type="ECO:0000256" key="1">
    <source>
        <dbReference type="ARBA" id="ARBA00000725"/>
    </source>
</evidence>
<dbReference type="Proteomes" id="UP000319756">
    <property type="component" value="Chromosome"/>
</dbReference>
<dbReference type="InterPro" id="IPR024791">
    <property type="entry name" value="Cyt_c/ubiquinol_Oxase_su3"/>
</dbReference>
<evidence type="ECO:0000313" key="12">
    <source>
        <dbReference type="Proteomes" id="UP000319756"/>
    </source>
</evidence>
<dbReference type="FunFam" id="1.20.120.80:FF:000001">
    <property type="entry name" value="Cytochrome (Ubi)quinol oxidase subunit III"/>
    <property type="match status" value="1"/>
</dbReference>
<comment type="catalytic activity">
    <reaction evidence="1 9">
        <text>2 a quinol + O2 = 2 a quinone + 2 H2O</text>
        <dbReference type="Rhea" id="RHEA:55376"/>
        <dbReference type="ChEBI" id="CHEBI:15377"/>
        <dbReference type="ChEBI" id="CHEBI:15379"/>
        <dbReference type="ChEBI" id="CHEBI:24646"/>
        <dbReference type="ChEBI" id="CHEBI:132124"/>
    </reaction>
</comment>
<dbReference type="InterPro" id="IPR000298">
    <property type="entry name" value="Cyt_c_oxidase-like_su3"/>
</dbReference>
<dbReference type="NCBIfam" id="TIGR02897">
    <property type="entry name" value="QoxC"/>
    <property type="match status" value="1"/>
</dbReference>
<evidence type="ECO:0000313" key="11">
    <source>
        <dbReference type="EMBL" id="QDI92675.1"/>
    </source>
</evidence>
<keyword evidence="9" id="KW-0560">Oxidoreductase</keyword>
<feature type="transmembrane region" description="Helical" evidence="9">
    <location>
        <begin position="189"/>
        <end position="212"/>
    </location>
</feature>
<protein>
    <recommendedName>
        <fullName evidence="9">Quinol oxidase subunit 3</fullName>
        <ecNumber evidence="9">1.10.3.-</ecNumber>
    </recommendedName>
</protein>
<evidence type="ECO:0000256" key="9">
    <source>
        <dbReference type="RuleBase" id="RU367152"/>
    </source>
</evidence>
<dbReference type="InterPro" id="IPR035973">
    <property type="entry name" value="Cyt_c_oxidase_su3-like_sf"/>
</dbReference>
<name>A0A514LMB2_9BACI</name>
<keyword evidence="7 9" id="KW-0472">Membrane</keyword>
<evidence type="ECO:0000256" key="6">
    <source>
        <dbReference type="ARBA" id="ARBA00022989"/>
    </source>
</evidence>
<dbReference type="AlphaFoldDB" id="A0A514LMB2"/>
<dbReference type="GO" id="GO:0005886">
    <property type="term" value="C:plasma membrane"/>
    <property type="evidence" value="ECO:0007669"/>
    <property type="project" value="UniProtKB-SubCell"/>
</dbReference>
<dbReference type="PANTHER" id="PTHR11403:SF2">
    <property type="entry name" value="CYTOCHROME BO(3) UBIQUINOL OXIDASE SUBUNIT 3"/>
    <property type="match status" value="1"/>
</dbReference>
<reference evidence="12" key="1">
    <citation type="submission" date="2019-01" db="EMBL/GenBank/DDBJ databases">
        <title>Genomic analysis of Salicibibacter sp. NKC3-5.</title>
        <authorList>
            <person name="Oh Y.J."/>
        </authorList>
    </citation>
    <scope>NUCLEOTIDE SEQUENCE [LARGE SCALE GENOMIC DNA]</scope>
    <source>
        <strain evidence="12">NKC3-5</strain>
    </source>
</reference>
<dbReference type="GO" id="GO:0004129">
    <property type="term" value="F:cytochrome-c oxidase activity"/>
    <property type="evidence" value="ECO:0007669"/>
    <property type="project" value="UniProtKB-UniRule"/>
</dbReference>
<evidence type="ECO:0000256" key="2">
    <source>
        <dbReference type="ARBA" id="ARBA00004651"/>
    </source>
</evidence>
<evidence type="ECO:0000259" key="10">
    <source>
        <dbReference type="PROSITE" id="PS50253"/>
    </source>
</evidence>
<feature type="transmembrane region" description="Helical" evidence="9">
    <location>
        <begin position="71"/>
        <end position="94"/>
    </location>
</feature>
<keyword evidence="6 9" id="KW-1133">Transmembrane helix</keyword>
<dbReference type="GO" id="GO:0016491">
    <property type="term" value="F:oxidoreductase activity"/>
    <property type="evidence" value="ECO:0007669"/>
    <property type="project" value="UniProtKB-KW"/>
</dbReference>
<gene>
    <name evidence="11" type="primary">qoxC</name>
    <name evidence="11" type="ORF">EPH95_17020</name>
</gene>
<comment type="similarity">
    <text evidence="3 8">Belongs to the cytochrome c oxidase subunit 3 family.</text>
</comment>
<dbReference type="InterPro" id="IPR013833">
    <property type="entry name" value="Cyt_c_oxidase_su3_a-hlx"/>
</dbReference>
<dbReference type="RefSeq" id="WP_142091174.1">
    <property type="nucleotide sequence ID" value="NZ_CP035485.1"/>
</dbReference>
<keyword evidence="5 8" id="KW-0812">Transmembrane</keyword>
<sequence length="213" mass="24159">MKVDNKIDPKELDDFPGEETPLEYQTETGSYNIFGFWMFLGAEIVLFSTLFGTYFVLIYRTDSSIPPTEVFSMGLVLAMTFTLLTSSFTSGLAIHEMRLGNVKRMMIWIGFTLLLGLGFLGMEIYEFVEYASEGATLATSAYWSSFFLLLGTHGLHVAMGVAWFIIILIQIKMRGLNPVTANKTFIASLYWHFLDVIWIFIFTGVYLLRLVIA</sequence>
<feature type="transmembrane region" description="Helical" evidence="9">
    <location>
        <begin position="145"/>
        <end position="169"/>
    </location>
</feature>